<dbReference type="EMBL" id="AYZK01000001">
    <property type="protein sequence ID" value="KRM87746.1"/>
    <property type="molecule type" value="Genomic_DNA"/>
</dbReference>
<dbReference type="PATRIC" id="fig|1423810.4.peg.21"/>
<accession>A0A0R2C9J2</accession>
<comment type="similarity">
    <text evidence="1">Belongs to the cycloisomerase 2 family.</text>
</comment>
<comment type="caution">
    <text evidence="2">The sequence shown here is derived from an EMBL/GenBank/DDBJ whole genome shotgun (WGS) entry which is preliminary data.</text>
</comment>
<dbReference type="GO" id="GO:0005829">
    <property type="term" value="C:cytosol"/>
    <property type="evidence" value="ECO:0007669"/>
    <property type="project" value="TreeGrafter"/>
</dbReference>
<keyword evidence="3" id="KW-1185">Reference proteome</keyword>
<name>A0A0R2C9J2_9LACO</name>
<reference evidence="2 3" key="1">
    <citation type="journal article" date="2015" name="Genome Announc.">
        <title>Expanding the biotechnology potential of lactobacilli through comparative genomics of 213 strains and associated genera.</title>
        <authorList>
            <person name="Sun Z."/>
            <person name="Harris H.M."/>
            <person name="McCann A."/>
            <person name="Guo C."/>
            <person name="Argimon S."/>
            <person name="Zhang W."/>
            <person name="Yang X."/>
            <person name="Jeffery I.B."/>
            <person name="Cooney J.C."/>
            <person name="Kagawa T.F."/>
            <person name="Liu W."/>
            <person name="Song Y."/>
            <person name="Salvetti E."/>
            <person name="Wrobel A."/>
            <person name="Rasinkangas P."/>
            <person name="Parkhill J."/>
            <person name="Rea M.C."/>
            <person name="O'Sullivan O."/>
            <person name="Ritari J."/>
            <person name="Douillard F.P."/>
            <person name="Paul Ross R."/>
            <person name="Yang R."/>
            <person name="Briner A.E."/>
            <person name="Felis G.E."/>
            <person name="de Vos W.M."/>
            <person name="Barrangou R."/>
            <person name="Klaenhammer T.R."/>
            <person name="Caufield P.W."/>
            <person name="Cui Y."/>
            <person name="Zhang H."/>
            <person name="O'Toole P.W."/>
        </authorList>
    </citation>
    <scope>NUCLEOTIDE SEQUENCE [LARGE SCALE GENOMIC DNA]</scope>
    <source>
        <strain evidence="2 3">DSM 22698</strain>
    </source>
</reference>
<evidence type="ECO:0000256" key="1">
    <source>
        <dbReference type="ARBA" id="ARBA00005564"/>
    </source>
</evidence>
<dbReference type="Gene3D" id="2.130.10.10">
    <property type="entry name" value="YVTN repeat-like/Quinoprotein amine dehydrogenase"/>
    <property type="match status" value="1"/>
</dbReference>
<gene>
    <name evidence="2" type="ORF">FD19_GL000021</name>
</gene>
<dbReference type="Pfam" id="PF10282">
    <property type="entry name" value="Lactonase"/>
    <property type="match status" value="1"/>
</dbReference>
<dbReference type="AlphaFoldDB" id="A0A0R2C9J2"/>
<protein>
    <recommendedName>
        <fullName evidence="4">6-phosphogluconolactonase</fullName>
    </recommendedName>
</protein>
<dbReference type="STRING" id="1423810.FD19_GL000021"/>
<evidence type="ECO:0008006" key="4">
    <source>
        <dbReference type="Google" id="ProtNLM"/>
    </source>
</evidence>
<dbReference type="Proteomes" id="UP000051789">
    <property type="component" value="Unassembled WGS sequence"/>
</dbReference>
<evidence type="ECO:0000313" key="3">
    <source>
        <dbReference type="Proteomes" id="UP000051789"/>
    </source>
</evidence>
<dbReference type="PANTHER" id="PTHR30344:SF1">
    <property type="entry name" value="6-PHOSPHOGLUCONOLACTONASE"/>
    <property type="match status" value="1"/>
</dbReference>
<dbReference type="InterPro" id="IPR019405">
    <property type="entry name" value="Lactonase_7-beta_prop"/>
</dbReference>
<organism evidence="2 3">
    <name type="scientific">Lacticaseibacillus thailandensis DSM 22698 = JCM 13996</name>
    <dbReference type="NCBI Taxonomy" id="1423810"/>
    <lineage>
        <taxon>Bacteria</taxon>
        <taxon>Bacillati</taxon>
        <taxon>Bacillota</taxon>
        <taxon>Bacilli</taxon>
        <taxon>Lactobacillales</taxon>
        <taxon>Lactobacillaceae</taxon>
        <taxon>Lacticaseibacillus</taxon>
    </lineage>
</organism>
<proteinExistence type="inferred from homology"/>
<sequence>MTKGEITMQETVYLGGYTRSNGKGIYRAVLDTTKQQLSTPTPLITTVSGPTYLAVNGDKMYAVAAGDGTGGVVAIDLAGTPHVINSVLLPGTSPAYVAVDAQRRLVYAANYHMGRIDVFVIRDDGGIALASSNQCTGSGPRPEQEASHVHYTNLTPDGRLVVCDLGADAVTTYDVDAAGQIRPVATFATAPGFGPRHITFHPTLPVAYLLGELASELQVLDYDAAAGTFAARERLSTLPPDWHGQNGAAAVRISADGRFLYTSNRGHNSITVWAIDAGGDVTPVQHITTAGEFPRDINLDPSGQFVLAVNQNSDNATLYRRDAETGLLTIVQQDIVAPEAVNVTFA</sequence>
<dbReference type="InterPro" id="IPR015943">
    <property type="entry name" value="WD40/YVTN_repeat-like_dom_sf"/>
</dbReference>
<evidence type="ECO:0000313" key="2">
    <source>
        <dbReference type="EMBL" id="KRM87746.1"/>
    </source>
</evidence>
<dbReference type="PANTHER" id="PTHR30344">
    <property type="entry name" value="6-PHOSPHOGLUCONOLACTONASE-RELATED"/>
    <property type="match status" value="1"/>
</dbReference>
<dbReference type="GO" id="GO:0017057">
    <property type="term" value="F:6-phosphogluconolactonase activity"/>
    <property type="evidence" value="ECO:0007669"/>
    <property type="project" value="TreeGrafter"/>
</dbReference>
<dbReference type="SUPFAM" id="SSF75011">
    <property type="entry name" value="3-carboxy-cis,cis-mucoante lactonizing enzyme"/>
    <property type="match status" value="1"/>
</dbReference>
<dbReference type="InterPro" id="IPR050282">
    <property type="entry name" value="Cycloisomerase_2"/>
</dbReference>